<dbReference type="AlphaFoldDB" id="A0A645FWD7"/>
<sequence>MGGVGDGAKACDNAGVHDKPEPQPPLLNDGVAANGENPFADGGVKPEVLKARQV</sequence>
<comment type="caution">
    <text evidence="2">The sequence shown here is derived from an EMBL/GenBank/DDBJ whole genome shotgun (WGS) entry which is preliminary data.</text>
</comment>
<proteinExistence type="predicted"/>
<gene>
    <name evidence="2" type="ORF">SDC9_165360</name>
</gene>
<accession>A0A645FWD7</accession>
<feature type="region of interest" description="Disordered" evidence="1">
    <location>
        <begin position="1"/>
        <end position="54"/>
    </location>
</feature>
<evidence type="ECO:0000256" key="1">
    <source>
        <dbReference type="SAM" id="MobiDB-lite"/>
    </source>
</evidence>
<evidence type="ECO:0000313" key="2">
    <source>
        <dbReference type="EMBL" id="MPN18002.1"/>
    </source>
</evidence>
<protein>
    <submittedName>
        <fullName evidence="2">Uncharacterized protein</fullName>
    </submittedName>
</protein>
<reference evidence="2" key="1">
    <citation type="submission" date="2019-08" db="EMBL/GenBank/DDBJ databases">
        <authorList>
            <person name="Kucharzyk K."/>
            <person name="Murdoch R.W."/>
            <person name="Higgins S."/>
            <person name="Loffler F."/>
        </authorList>
    </citation>
    <scope>NUCLEOTIDE SEQUENCE</scope>
</reference>
<dbReference type="EMBL" id="VSSQ01065252">
    <property type="protein sequence ID" value="MPN18002.1"/>
    <property type="molecule type" value="Genomic_DNA"/>
</dbReference>
<organism evidence="2">
    <name type="scientific">bioreactor metagenome</name>
    <dbReference type="NCBI Taxonomy" id="1076179"/>
    <lineage>
        <taxon>unclassified sequences</taxon>
        <taxon>metagenomes</taxon>
        <taxon>ecological metagenomes</taxon>
    </lineage>
</organism>
<name>A0A645FWD7_9ZZZZ</name>